<dbReference type="AlphaFoldDB" id="A0AAV6TRZ2"/>
<dbReference type="Gene3D" id="3.40.1160.10">
    <property type="entry name" value="Acetylglutamate kinase-like"/>
    <property type="match status" value="1"/>
</dbReference>
<proteinExistence type="predicted"/>
<reference evidence="1 2" key="1">
    <citation type="journal article" date="2022" name="Nat. Ecol. Evol.">
        <title>A masculinizing supergene underlies an exaggerated male reproductive morph in a spider.</title>
        <authorList>
            <person name="Hendrickx F."/>
            <person name="De Corte Z."/>
            <person name="Sonet G."/>
            <person name="Van Belleghem S.M."/>
            <person name="Kostlbacher S."/>
            <person name="Vangestel C."/>
        </authorList>
    </citation>
    <scope>NUCLEOTIDE SEQUENCE [LARGE SCALE GENOMIC DNA]</scope>
    <source>
        <strain evidence="1">W744_W776</strain>
    </source>
</reference>
<dbReference type="Proteomes" id="UP000827092">
    <property type="component" value="Unassembled WGS sequence"/>
</dbReference>
<dbReference type="EMBL" id="JAFNEN010001173">
    <property type="protein sequence ID" value="KAG8174637.1"/>
    <property type="molecule type" value="Genomic_DNA"/>
</dbReference>
<sequence>MAYISSKFVDPKLNWPDVVIHLASGSPASDYALVLKDAIGMTDQVSAASWALERGIAVVICNGTNEQAVSRIVQGKRIGTFFTDHKSLTNTVETHAVNAKKGSRRV</sequence>
<dbReference type="PANTHER" id="PTHR11063">
    <property type="entry name" value="GLUTAMATE SEMIALDEHYDE DEHYDROGENASE"/>
    <property type="match status" value="1"/>
</dbReference>
<name>A0AAV6TRZ2_9ARAC</name>
<gene>
    <name evidence="1" type="ORF">JTE90_007385</name>
</gene>
<dbReference type="GO" id="GO:0004350">
    <property type="term" value="F:glutamate-5-semialdehyde dehydrogenase activity"/>
    <property type="evidence" value="ECO:0007669"/>
    <property type="project" value="TreeGrafter"/>
</dbReference>
<dbReference type="PANTHER" id="PTHR11063:SF8">
    <property type="entry name" value="DELTA-1-PYRROLINE-5-CARBOXYLATE SYNTHASE"/>
    <property type="match status" value="1"/>
</dbReference>
<dbReference type="GO" id="GO:0005739">
    <property type="term" value="C:mitochondrion"/>
    <property type="evidence" value="ECO:0007669"/>
    <property type="project" value="TreeGrafter"/>
</dbReference>
<protein>
    <submittedName>
        <fullName evidence="1">Uncharacterized protein</fullName>
    </submittedName>
</protein>
<dbReference type="SUPFAM" id="SSF53633">
    <property type="entry name" value="Carbamate kinase-like"/>
    <property type="match status" value="1"/>
</dbReference>
<comment type="caution">
    <text evidence="1">The sequence shown here is derived from an EMBL/GenBank/DDBJ whole genome shotgun (WGS) entry which is preliminary data.</text>
</comment>
<keyword evidence="2" id="KW-1185">Reference proteome</keyword>
<accession>A0AAV6TRZ2</accession>
<evidence type="ECO:0000313" key="2">
    <source>
        <dbReference type="Proteomes" id="UP000827092"/>
    </source>
</evidence>
<evidence type="ECO:0000313" key="1">
    <source>
        <dbReference type="EMBL" id="KAG8174637.1"/>
    </source>
</evidence>
<organism evidence="1 2">
    <name type="scientific">Oedothorax gibbosus</name>
    <dbReference type="NCBI Taxonomy" id="931172"/>
    <lineage>
        <taxon>Eukaryota</taxon>
        <taxon>Metazoa</taxon>
        <taxon>Ecdysozoa</taxon>
        <taxon>Arthropoda</taxon>
        <taxon>Chelicerata</taxon>
        <taxon>Arachnida</taxon>
        <taxon>Araneae</taxon>
        <taxon>Araneomorphae</taxon>
        <taxon>Entelegynae</taxon>
        <taxon>Araneoidea</taxon>
        <taxon>Linyphiidae</taxon>
        <taxon>Erigoninae</taxon>
        <taxon>Oedothorax</taxon>
    </lineage>
</organism>
<dbReference type="InterPro" id="IPR036393">
    <property type="entry name" value="AceGlu_kinase-like_sf"/>
</dbReference>